<dbReference type="RefSeq" id="WP_248205037.1">
    <property type="nucleotide sequence ID" value="NZ_JALNMH010000002.1"/>
</dbReference>
<comment type="caution">
    <text evidence="3">The sequence shown here is derived from an EMBL/GenBank/DDBJ whole genome shotgun (WGS) entry which is preliminary data.</text>
</comment>
<feature type="domain" description="CBU-0592-like" evidence="2">
    <location>
        <begin position="5"/>
        <end position="79"/>
    </location>
</feature>
<keyword evidence="4" id="KW-1185">Reference proteome</keyword>
<feature type="transmembrane region" description="Helical" evidence="1">
    <location>
        <begin position="6"/>
        <end position="22"/>
    </location>
</feature>
<dbReference type="Pfam" id="PF26604">
    <property type="entry name" value="CBU_0592"/>
    <property type="match status" value="1"/>
</dbReference>
<accession>A0ABT0GDU3</accession>
<protein>
    <recommendedName>
        <fullName evidence="2">CBU-0592-like domain-containing protein</fullName>
    </recommendedName>
</protein>
<dbReference type="EMBL" id="JALNMH010000002">
    <property type="protein sequence ID" value="MCK7592715.1"/>
    <property type="molecule type" value="Genomic_DNA"/>
</dbReference>
<name>A0ABT0GDU3_9GAMM</name>
<reference evidence="3" key="1">
    <citation type="submission" date="2022-04" db="EMBL/GenBank/DDBJ databases">
        <title>Lysobacter sp. CAU 1642 isolated from sea sand.</title>
        <authorList>
            <person name="Kim W."/>
        </authorList>
    </citation>
    <scope>NUCLEOTIDE SEQUENCE</scope>
    <source>
        <strain evidence="3">CAU 1642</strain>
    </source>
</reference>
<dbReference type="InterPro" id="IPR058058">
    <property type="entry name" value="CBU_0592-like"/>
</dbReference>
<feature type="transmembrane region" description="Helical" evidence="1">
    <location>
        <begin position="34"/>
        <end position="51"/>
    </location>
</feature>
<sequence>MSETDWVASVGVTLLLIAFFANQRGLLSERSLAYLLLNLLGAGIAGIAAWMGGIIPFVVLEAVWAGVAIFGLIDLARRRRAPGTA</sequence>
<gene>
    <name evidence="3" type="ORF">M0G41_03425</name>
</gene>
<feature type="transmembrane region" description="Helical" evidence="1">
    <location>
        <begin position="57"/>
        <end position="76"/>
    </location>
</feature>
<evidence type="ECO:0000256" key="1">
    <source>
        <dbReference type="SAM" id="Phobius"/>
    </source>
</evidence>
<proteinExistence type="predicted"/>
<keyword evidence="1" id="KW-0812">Transmembrane</keyword>
<dbReference type="Proteomes" id="UP001431449">
    <property type="component" value="Unassembled WGS sequence"/>
</dbReference>
<keyword evidence="1" id="KW-0472">Membrane</keyword>
<keyword evidence="1" id="KW-1133">Transmembrane helix</keyword>
<evidence type="ECO:0000259" key="2">
    <source>
        <dbReference type="Pfam" id="PF26604"/>
    </source>
</evidence>
<organism evidence="3 4">
    <name type="scientific">Pseudomarimonas salicorniae</name>
    <dbReference type="NCBI Taxonomy" id="2933270"/>
    <lineage>
        <taxon>Bacteria</taxon>
        <taxon>Pseudomonadati</taxon>
        <taxon>Pseudomonadota</taxon>
        <taxon>Gammaproteobacteria</taxon>
        <taxon>Lysobacterales</taxon>
        <taxon>Lysobacteraceae</taxon>
        <taxon>Pseudomarimonas</taxon>
    </lineage>
</organism>
<evidence type="ECO:0000313" key="3">
    <source>
        <dbReference type="EMBL" id="MCK7592715.1"/>
    </source>
</evidence>
<evidence type="ECO:0000313" key="4">
    <source>
        <dbReference type="Proteomes" id="UP001431449"/>
    </source>
</evidence>
<dbReference type="NCBIfam" id="NF047864">
    <property type="entry name" value="CBU_0592_membra"/>
    <property type="match status" value="1"/>
</dbReference>